<evidence type="ECO:0000313" key="5">
    <source>
        <dbReference type="EMBL" id="CAB5230049.1"/>
    </source>
</evidence>
<gene>
    <name evidence="4" type="ORF">UFOVP1388_30</name>
    <name evidence="5" type="ORF">UFOVP1565_35</name>
    <name evidence="3" type="ORF">UFOVP311_9</name>
</gene>
<dbReference type="InterPro" id="IPR011083">
    <property type="entry name" value="Phage_tail_collar_dom"/>
</dbReference>
<organism evidence="4">
    <name type="scientific">uncultured Caudovirales phage</name>
    <dbReference type="NCBI Taxonomy" id="2100421"/>
    <lineage>
        <taxon>Viruses</taxon>
        <taxon>Duplodnaviria</taxon>
        <taxon>Heunggongvirae</taxon>
        <taxon>Uroviricota</taxon>
        <taxon>Caudoviricetes</taxon>
        <taxon>Peduoviridae</taxon>
        <taxon>Maltschvirus</taxon>
        <taxon>Maltschvirus maltsch</taxon>
    </lineage>
</organism>
<dbReference type="EMBL" id="LR798408">
    <property type="protein sequence ID" value="CAB5230049.1"/>
    <property type="molecule type" value="Genomic_DNA"/>
</dbReference>
<feature type="region of interest" description="Disordered" evidence="1">
    <location>
        <begin position="405"/>
        <end position="425"/>
    </location>
</feature>
<name>A0A6J5S6B7_9CAUD</name>
<accession>A0A6J5S6B7</accession>
<dbReference type="EMBL" id="LR797344">
    <property type="protein sequence ID" value="CAB4204070.1"/>
    <property type="molecule type" value="Genomic_DNA"/>
</dbReference>
<reference evidence="4" key="1">
    <citation type="submission" date="2020-05" db="EMBL/GenBank/DDBJ databases">
        <authorList>
            <person name="Chiriac C."/>
            <person name="Salcher M."/>
            <person name="Ghai R."/>
            <person name="Kavagutti S V."/>
        </authorList>
    </citation>
    <scope>NUCLEOTIDE SEQUENCE</scope>
</reference>
<evidence type="ECO:0000313" key="4">
    <source>
        <dbReference type="EMBL" id="CAB4204070.1"/>
    </source>
</evidence>
<proteinExistence type="predicted"/>
<feature type="domain" description="Phage tail collar" evidence="2">
    <location>
        <begin position="304"/>
        <end position="365"/>
    </location>
</feature>
<feature type="compositionally biased region" description="Polar residues" evidence="1">
    <location>
        <begin position="373"/>
        <end position="391"/>
    </location>
</feature>
<evidence type="ECO:0000259" key="2">
    <source>
        <dbReference type="Pfam" id="PF07484"/>
    </source>
</evidence>
<feature type="region of interest" description="Disordered" evidence="1">
    <location>
        <begin position="366"/>
        <end position="391"/>
    </location>
</feature>
<evidence type="ECO:0000256" key="1">
    <source>
        <dbReference type="SAM" id="MobiDB-lite"/>
    </source>
</evidence>
<dbReference type="Pfam" id="PF07484">
    <property type="entry name" value="Collar"/>
    <property type="match status" value="1"/>
</dbReference>
<protein>
    <submittedName>
        <fullName evidence="4">Phage tail collar domain containing protein</fullName>
    </submittedName>
</protein>
<dbReference type="InterPro" id="IPR037053">
    <property type="entry name" value="Phage_tail_collar_dom_sf"/>
</dbReference>
<evidence type="ECO:0000313" key="3">
    <source>
        <dbReference type="EMBL" id="CAB4136450.1"/>
    </source>
</evidence>
<sequence>MANIIKPKRSYTATNTPTLASGELGINAADGKIYLGNAAGSANILVSSLAFADHTGTVSNSQLDTTAVTPASYTNANITINAQGRITAASNGTAGSGTVTSVAMTVPTGLSVSGSPITTSGTLAVTLTAGYSIPTTSDQTNWGTAYTNRITSLTTTGSSGAATLSSNTLNIPTYTLAGLGGQASSASLTSLAGLTYAATSFVKMTAAGTFGLDTSTYLIGNQSITLSGDVTGSGTTAITTTLATVTVAKGGTGLTTLTANNVILGNGTSTPSFVAPGASGNLLTSNGTTWQSTAPAAASGTPTGALMPYAGATAPTGYLLCDGSSVSSSSYLALHAVISNTYGGSAYTGSVGLSFNLPDLRGRLPMGAGTGTGQNASGTGAPSGTAQTARTRGQWLGEETHQLTTTNMPSHSHNGATGNAGSHSHTLSREVLTYRGSGGDRYDPYPGSVWQGSAGAGLTLSTQADHSHTITANGGDGRHATIPPVVVLNYIIKT</sequence>
<dbReference type="Gene3D" id="3.90.1340.10">
    <property type="entry name" value="Phage tail collar domain"/>
    <property type="match status" value="1"/>
</dbReference>
<dbReference type="SUPFAM" id="SSF88874">
    <property type="entry name" value="Receptor-binding domain of short tail fibre protein gp12"/>
    <property type="match status" value="1"/>
</dbReference>
<dbReference type="EMBL" id="LR796321">
    <property type="protein sequence ID" value="CAB4136450.1"/>
    <property type="molecule type" value="Genomic_DNA"/>
</dbReference>